<gene>
    <name evidence="2" type="ORF">EZS28_010716</name>
</gene>
<evidence type="ECO:0000259" key="1">
    <source>
        <dbReference type="Pfam" id="PF03184"/>
    </source>
</evidence>
<proteinExistence type="predicted"/>
<dbReference type="Proteomes" id="UP000324800">
    <property type="component" value="Unassembled WGS sequence"/>
</dbReference>
<sequence>MEVKHGDVNRYRAEVEQYIGGKPTCCIIAIDESGGQDWPDAKPYMMLVPANITAAQFYYKVKRNGHLHTVISAITLCGDTLPPLIVIKRLSLDYEVHSTGLSEGEDIVIVHGPKGYVNGSIMSNWVTDLAIQYVENLRSDKLGAKEEAILLMDNFPAHKIDEVLEKLRDAHLQPVFIPPNSSHALQAEDLLTFSVLKSVLRKANNISAANIQAEIIQRVVAAADEATTNTGNRSAFKRI</sequence>
<dbReference type="Gene3D" id="3.30.420.10">
    <property type="entry name" value="Ribonuclease H-like superfamily/Ribonuclease H"/>
    <property type="match status" value="1"/>
</dbReference>
<accession>A0A5J4WFV4</accession>
<evidence type="ECO:0000313" key="2">
    <source>
        <dbReference type="EMBL" id="KAA6393758.1"/>
    </source>
</evidence>
<dbReference type="InterPro" id="IPR004875">
    <property type="entry name" value="DDE_SF_endonuclease_dom"/>
</dbReference>
<evidence type="ECO:0000313" key="3">
    <source>
        <dbReference type="Proteomes" id="UP000324800"/>
    </source>
</evidence>
<comment type="caution">
    <text evidence="2">The sequence shown here is derived from an EMBL/GenBank/DDBJ whole genome shotgun (WGS) entry which is preliminary data.</text>
</comment>
<dbReference type="GO" id="GO:0003676">
    <property type="term" value="F:nucleic acid binding"/>
    <property type="evidence" value="ECO:0007669"/>
    <property type="project" value="InterPro"/>
</dbReference>
<feature type="domain" description="DDE-1" evidence="1">
    <location>
        <begin position="69"/>
        <end position="211"/>
    </location>
</feature>
<dbReference type="OrthoDB" id="125347at2759"/>
<dbReference type="InterPro" id="IPR036397">
    <property type="entry name" value="RNaseH_sf"/>
</dbReference>
<dbReference type="Pfam" id="PF03184">
    <property type="entry name" value="DDE_1"/>
    <property type="match status" value="1"/>
</dbReference>
<dbReference type="AlphaFoldDB" id="A0A5J4WFV4"/>
<name>A0A5J4WFV4_9EUKA</name>
<reference evidence="2 3" key="1">
    <citation type="submission" date="2019-03" db="EMBL/GenBank/DDBJ databases">
        <title>Single cell metagenomics reveals metabolic interactions within the superorganism composed of flagellate Streblomastix strix and complex community of Bacteroidetes bacteria on its surface.</title>
        <authorList>
            <person name="Treitli S.C."/>
            <person name="Kolisko M."/>
            <person name="Husnik F."/>
            <person name="Keeling P."/>
            <person name="Hampl V."/>
        </authorList>
    </citation>
    <scope>NUCLEOTIDE SEQUENCE [LARGE SCALE GENOMIC DNA]</scope>
    <source>
        <strain evidence="2">ST1C</strain>
    </source>
</reference>
<organism evidence="2 3">
    <name type="scientific">Streblomastix strix</name>
    <dbReference type="NCBI Taxonomy" id="222440"/>
    <lineage>
        <taxon>Eukaryota</taxon>
        <taxon>Metamonada</taxon>
        <taxon>Preaxostyla</taxon>
        <taxon>Oxymonadida</taxon>
        <taxon>Streblomastigidae</taxon>
        <taxon>Streblomastix</taxon>
    </lineage>
</organism>
<dbReference type="EMBL" id="SNRW01002150">
    <property type="protein sequence ID" value="KAA6393758.1"/>
    <property type="molecule type" value="Genomic_DNA"/>
</dbReference>
<protein>
    <recommendedName>
        <fullName evidence="1">DDE-1 domain-containing protein</fullName>
    </recommendedName>
</protein>